<comment type="caution">
    <text evidence="4">The sequence shown here is derived from an EMBL/GenBank/DDBJ whole genome shotgun (WGS) entry which is preliminary data.</text>
</comment>
<evidence type="ECO:0000313" key="4">
    <source>
        <dbReference type="EMBL" id="MFA9950243.1"/>
    </source>
</evidence>
<dbReference type="PANTHER" id="PTHR38764">
    <property type="entry name" value="ACYL CARRIER PROTEIN PHOSPHODIESTERASE"/>
    <property type="match status" value="1"/>
</dbReference>
<organism evidence="4 5">
    <name type="scientific">Dentiradicibacter hellwigii</name>
    <dbReference type="NCBI Taxonomy" id="3149053"/>
    <lineage>
        <taxon>Bacteria</taxon>
        <taxon>Pseudomonadati</taxon>
        <taxon>Pseudomonadota</taxon>
        <taxon>Betaproteobacteria</taxon>
        <taxon>Rhodocyclales</taxon>
        <taxon>Rhodocyclaceae</taxon>
        <taxon>Dentiradicibacter</taxon>
    </lineage>
</organism>
<dbReference type="EMBL" id="JBEUWX010000002">
    <property type="protein sequence ID" value="MFA9950243.1"/>
    <property type="molecule type" value="Genomic_DNA"/>
</dbReference>
<dbReference type="RefSeq" id="WP_418891310.1">
    <property type="nucleotide sequence ID" value="NZ_JBEUWX010000002.1"/>
</dbReference>
<keyword evidence="5" id="KW-1185">Reference proteome</keyword>
<evidence type="ECO:0000256" key="2">
    <source>
        <dbReference type="ARBA" id="ARBA00022801"/>
    </source>
</evidence>
<keyword evidence="3" id="KW-0443">Lipid metabolism</keyword>
<evidence type="ECO:0000256" key="1">
    <source>
        <dbReference type="ARBA" id="ARBA00022516"/>
    </source>
</evidence>
<protein>
    <submittedName>
        <fullName evidence="4">Acyl carrier protein phosphodiesterase</fullName>
    </submittedName>
</protein>
<proteinExistence type="predicted"/>
<dbReference type="InterPro" id="IPR007431">
    <property type="entry name" value="ACP_PD"/>
</dbReference>
<name>A0ABV4UF33_9RHOO</name>
<dbReference type="Pfam" id="PF04336">
    <property type="entry name" value="ACP_PD"/>
    <property type="match status" value="1"/>
</dbReference>
<reference evidence="5" key="1">
    <citation type="submission" date="2024-06" db="EMBL/GenBank/DDBJ databases">
        <title>Radixoralia hellwigii gen. nov., sp nov., isolated from a root canal in the human oral cavity.</title>
        <authorList>
            <person name="Bartsch S."/>
            <person name="Wittmer A."/>
            <person name="Schulz A.-K."/>
            <person name="Neumann-Schaal M."/>
            <person name="Wolf J."/>
            <person name="Gronow S."/>
            <person name="Tennert C."/>
            <person name="Haecker G."/>
            <person name="Cieplik F."/>
            <person name="Al-Ahmad A."/>
        </authorList>
    </citation>
    <scope>NUCLEOTIDE SEQUENCE [LARGE SCALE GENOMIC DNA]</scope>
    <source>
        <strain evidence="5">Wk13</strain>
    </source>
</reference>
<dbReference type="Proteomes" id="UP001574673">
    <property type="component" value="Unassembled WGS sequence"/>
</dbReference>
<evidence type="ECO:0000256" key="3">
    <source>
        <dbReference type="ARBA" id="ARBA00023098"/>
    </source>
</evidence>
<keyword evidence="1" id="KW-0444">Lipid biosynthesis</keyword>
<accession>A0ABV4UF33</accession>
<evidence type="ECO:0000313" key="5">
    <source>
        <dbReference type="Proteomes" id="UP001574673"/>
    </source>
</evidence>
<gene>
    <name evidence="4" type="ORF">ABCS64_07915</name>
</gene>
<sequence>MNFLAHTVLAGVDEADRIGGLLGDFIKGPLPAGLPPALASGVALHRAIDGYADRHPAFLASRARVSSRRRRVAGVLVDLFYDHLLARDWPGEPAFRTKSSSTATETGDAHPPLAVYTAAIYAALPAYLHVLPAPARAVAERMCREDWLTHYRNPAAVARAIDQMSIHRLKRANPLAGGFEEFLADPDGFAADFRAFLPDALAFAAQWRERRSKAS</sequence>
<dbReference type="PANTHER" id="PTHR38764:SF1">
    <property type="entry name" value="ACYL CARRIER PROTEIN PHOSPHODIESTERASE"/>
    <property type="match status" value="1"/>
</dbReference>
<keyword evidence="2" id="KW-0378">Hydrolase</keyword>
<dbReference type="PIRSF" id="PIRSF011489">
    <property type="entry name" value="DUF479"/>
    <property type="match status" value="1"/>
</dbReference>